<protein>
    <submittedName>
        <fullName evidence="2">Uncharacterized protein</fullName>
    </submittedName>
</protein>
<feature type="region of interest" description="Disordered" evidence="1">
    <location>
        <begin position="420"/>
        <end position="458"/>
    </location>
</feature>
<evidence type="ECO:0000313" key="3">
    <source>
        <dbReference type="Proteomes" id="UP001432027"/>
    </source>
</evidence>
<feature type="region of interest" description="Disordered" evidence="1">
    <location>
        <begin position="271"/>
        <end position="332"/>
    </location>
</feature>
<reference evidence="2" key="1">
    <citation type="submission" date="2023-10" db="EMBL/GenBank/DDBJ databases">
        <title>Genome assembly of Pristionchus species.</title>
        <authorList>
            <person name="Yoshida K."/>
            <person name="Sommer R.J."/>
        </authorList>
    </citation>
    <scope>NUCLEOTIDE SEQUENCE</scope>
    <source>
        <strain evidence="2">RS0144</strain>
    </source>
</reference>
<feature type="compositionally biased region" description="Basic and acidic residues" evidence="1">
    <location>
        <begin position="1"/>
        <end position="10"/>
    </location>
</feature>
<feature type="region of interest" description="Disordered" evidence="1">
    <location>
        <begin position="1"/>
        <end position="46"/>
    </location>
</feature>
<dbReference type="Proteomes" id="UP001432027">
    <property type="component" value="Unassembled WGS sequence"/>
</dbReference>
<feature type="compositionally biased region" description="Polar residues" evidence="1">
    <location>
        <begin position="438"/>
        <end position="450"/>
    </location>
</feature>
<feature type="region of interest" description="Disordered" evidence="1">
    <location>
        <begin position="151"/>
        <end position="178"/>
    </location>
</feature>
<dbReference type="AlphaFoldDB" id="A0AAV5UAN5"/>
<name>A0AAV5UAN5_9BILA</name>
<proteinExistence type="predicted"/>
<organism evidence="2 3">
    <name type="scientific">Pristionchus entomophagus</name>
    <dbReference type="NCBI Taxonomy" id="358040"/>
    <lineage>
        <taxon>Eukaryota</taxon>
        <taxon>Metazoa</taxon>
        <taxon>Ecdysozoa</taxon>
        <taxon>Nematoda</taxon>
        <taxon>Chromadorea</taxon>
        <taxon>Rhabditida</taxon>
        <taxon>Rhabditina</taxon>
        <taxon>Diplogasteromorpha</taxon>
        <taxon>Diplogasteroidea</taxon>
        <taxon>Neodiplogasteridae</taxon>
        <taxon>Pristionchus</taxon>
    </lineage>
</organism>
<sequence>MEDNPWRHGEQPPMNWANMAGGAGAQQWAHHSPQAGGPRRGQNQWDANALADNLGDLGLSGGPPGGAGAPAWAPAGAGGDFQNKIWSTDPHMGGAPPDHSMHPHAHMQPYPQGGMMNGMMDPNAVPGAEWGMRGEQPMWSDPLKPDEGYWKGQQGGGQGAPQWGGGGGGGPPRWPMGGPPHHRGAPGMVVNPIAGGGWPGGAPNGMMGGGGHKPPMWDNGGGGGGGGRHMGGGGMGGRGGGHRGNYPPRHGGMDMSVPPPMDMGMMQRPPPGGGHMWKPDGGMGGGGGPSGGGHGGYGGGPGGQMGGGGGGPPMGNFMGGGKQQMGDDSSHLQMGDQFVGQFEDESKMFSMGGNGGGGQQSDDLMWHDPNGELKKWQRDTGVSVWGDPDKAALRPIQNWLVGENEEEDLESALSRCPIPAKRNEPLAPVPGAVPPTGEENTAPTPSTSLPYNPRLPPIPSGKRTIVVTGWGDLPDNDPNNPNKLDAVGEKWGEAGGASDTPWYLPSNAGTPFGGAGGAGVSRMLGGGGHNTEHIADQLRVAVEKGYLDMAVLTQQHLPPAVLAQMNSMLAKIPALEAAEQDLEQFLTDQRPPGEVDDASPPSWMTEVQKMEYNSLMIKMTTAKIEVADLSKKMQFALADLRETGQLPAEAPPPVSESSHDNYQYSFLG</sequence>
<feature type="compositionally biased region" description="Gly residues" evidence="1">
    <location>
        <begin position="153"/>
        <end position="171"/>
    </location>
</feature>
<dbReference type="EMBL" id="BTSX01000006">
    <property type="protein sequence ID" value="GMT03255.1"/>
    <property type="molecule type" value="Genomic_DNA"/>
</dbReference>
<feature type="compositionally biased region" description="Low complexity" evidence="1">
    <location>
        <begin position="14"/>
        <end position="29"/>
    </location>
</feature>
<feature type="region of interest" description="Disordered" evidence="1">
    <location>
        <begin position="646"/>
        <end position="668"/>
    </location>
</feature>
<feature type="compositionally biased region" description="Gly residues" evidence="1">
    <location>
        <begin position="281"/>
        <end position="323"/>
    </location>
</feature>
<gene>
    <name evidence="2" type="ORF">PENTCL1PPCAC_25429</name>
</gene>
<evidence type="ECO:0000256" key="1">
    <source>
        <dbReference type="SAM" id="MobiDB-lite"/>
    </source>
</evidence>
<accession>A0AAV5UAN5</accession>
<evidence type="ECO:0000313" key="2">
    <source>
        <dbReference type="EMBL" id="GMT03255.1"/>
    </source>
</evidence>
<keyword evidence="3" id="KW-1185">Reference proteome</keyword>
<comment type="caution">
    <text evidence="2">The sequence shown here is derived from an EMBL/GenBank/DDBJ whole genome shotgun (WGS) entry which is preliminary data.</text>
</comment>